<organism evidence="1 2">
    <name type="scientific">Acaulospora morrowiae</name>
    <dbReference type="NCBI Taxonomy" id="94023"/>
    <lineage>
        <taxon>Eukaryota</taxon>
        <taxon>Fungi</taxon>
        <taxon>Fungi incertae sedis</taxon>
        <taxon>Mucoromycota</taxon>
        <taxon>Glomeromycotina</taxon>
        <taxon>Glomeromycetes</taxon>
        <taxon>Diversisporales</taxon>
        <taxon>Acaulosporaceae</taxon>
        <taxon>Acaulospora</taxon>
    </lineage>
</organism>
<protein>
    <submittedName>
        <fullName evidence="1">15204_t:CDS:1</fullName>
    </submittedName>
</protein>
<reference evidence="1" key="1">
    <citation type="submission" date="2021-06" db="EMBL/GenBank/DDBJ databases">
        <authorList>
            <person name="Kallberg Y."/>
            <person name="Tangrot J."/>
            <person name="Rosling A."/>
        </authorList>
    </citation>
    <scope>NUCLEOTIDE SEQUENCE</scope>
    <source>
        <strain evidence="1">CL551</strain>
    </source>
</reference>
<dbReference type="AlphaFoldDB" id="A0A9N9EK56"/>
<dbReference type="EMBL" id="CAJVPV010013411">
    <property type="protein sequence ID" value="CAG8677541.1"/>
    <property type="molecule type" value="Genomic_DNA"/>
</dbReference>
<feature type="non-terminal residue" evidence="1">
    <location>
        <position position="1"/>
    </location>
</feature>
<evidence type="ECO:0000313" key="1">
    <source>
        <dbReference type="EMBL" id="CAG8677541.1"/>
    </source>
</evidence>
<comment type="caution">
    <text evidence="1">The sequence shown here is derived from an EMBL/GenBank/DDBJ whole genome shotgun (WGS) entry which is preliminary data.</text>
</comment>
<sequence length="138" mass="15302">ANVCSADKKSGNENRITQEGLSLDYHVRLDDDALDGENADSSDVIISRAIHRACPHPNSTIWKIVDKTSKNECYGNEMNILFTGGWAEYCQKGAMRRFGNKAFCYTMGINTSRTSFFLPKYLISAHPGAAYSDVQLGQ</sequence>
<name>A0A9N9EK56_9GLOM</name>
<keyword evidence="2" id="KW-1185">Reference proteome</keyword>
<proteinExistence type="predicted"/>
<gene>
    <name evidence="1" type="ORF">AMORRO_LOCUS11099</name>
</gene>
<accession>A0A9N9EK56</accession>
<evidence type="ECO:0000313" key="2">
    <source>
        <dbReference type="Proteomes" id="UP000789342"/>
    </source>
</evidence>
<dbReference type="Proteomes" id="UP000789342">
    <property type="component" value="Unassembled WGS sequence"/>
</dbReference>